<dbReference type="AlphaFoldDB" id="U5QSF4"/>
<dbReference type="Proteomes" id="UP000017396">
    <property type="component" value="Chromosome"/>
</dbReference>
<dbReference type="KEGG" id="glj:GKIL_4419"/>
<dbReference type="RefSeq" id="WP_023176052.1">
    <property type="nucleotide sequence ID" value="NC_022600.1"/>
</dbReference>
<reference evidence="1 2" key="1">
    <citation type="journal article" date="2013" name="PLoS ONE">
        <title>Cultivation and Complete Genome Sequencing of Gloeobacter kilaueensis sp. nov., from a Lava Cave in Kilauea Caldera, Hawai'i.</title>
        <authorList>
            <person name="Saw J.H."/>
            <person name="Schatz M."/>
            <person name="Brown M.V."/>
            <person name="Kunkel D.D."/>
            <person name="Foster J.S."/>
            <person name="Shick H."/>
            <person name="Christensen S."/>
            <person name="Hou S."/>
            <person name="Wan X."/>
            <person name="Donachie S.P."/>
        </authorList>
    </citation>
    <scope>NUCLEOTIDE SEQUENCE [LARGE SCALE GENOMIC DNA]</scope>
    <source>
        <strain evidence="2">JS</strain>
    </source>
</reference>
<accession>U5QSF4</accession>
<evidence type="ECO:0000313" key="1">
    <source>
        <dbReference type="EMBL" id="AGY60665.1"/>
    </source>
</evidence>
<gene>
    <name evidence="1" type="ORF">GKIL_4419</name>
</gene>
<protein>
    <submittedName>
        <fullName evidence="1">Uncharacterized protein</fullName>
    </submittedName>
</protein>
<evidence type="ECO:0000313" key="2">
    <source>
        <dbReference type="Proteomes" id="UP000017396"/>
    </source>
</evidence>
<dbReference type="STRING" id="1183438.GKIL_4419"/>
<organism evidence="1 2">
    <name type="scientific">Gloeobacter kilaueensis (strain ATCC BAA-2537 / CCAP 1431/1 / ULC 316 / JS1)</name>
    <dbReference type="NCBI Taxonomy" id="1183438"/>
    <lineage>
        <taxon>Bacteria</taxon>
        <taxon>Bacillati</taxon>
        <taxon>Cyanobacteriota</taxon>
        <taxon>Cyanophyceae</taxon>
        <taxon>Gloeobacterales</taxon>
        <taxon>Gloeobacteraceae</taxon>
        <taxon>Gloeobacter</taxon>
    </lineage>
</organism>
<keyword evidence="2" id="KW-1185">Reference proteome</keyword>
<sequence>MLIQTPLKSHDPSWLLSAIRLPAVSGSAQFWKRALIFCTLLLTTCSSPGFVDTVLFIVTEDAAHGEVTIEPVVRVEGGRLNEPPRDSKWLQPYLGTHPLPLYSHGQLVGRVQILASSPYGGCAAGPYNARLQLSVPRAEAAYSAQGAIYRLASSTLLFDAPAPSLALSVEQRNLLERTARTQLQKLGLDTAGLRTLQLTDAARLTIAGRTVLVGTVSALADSVSRPGATALVVLEQQGSDWQLTYDYHQRFKDIYGQDFVGELFRDAIDLDRDGVPELIFERMGNEVYQYQILKRQDAGWRVIYTGGGGGC</sequence>
<proteinExistence type="predicted"/>
<name>U5QSF4_GLOK1</name>
<dbReference type="OrthoDB" id="8769172at2"/>
<dbReference type="HOGENOM" id="CLU_899442_0_0_3"/>
<dbReference type="EMBL" id="CP003587">
    <property type="protein sequence ID" value="AGY60665.1"/>
    <property type="molecule type" value="Genomic_DNA"/>
</dbReference>